<dbReference type="Proteomes" id="UP000031443">
    <property type="component" value="Unassembled WGS sequence"/>
</dbReference>
<dbReference type="GO" id="GO:0005579">
    <property type="term" value="C:membrane attack complex"/>
    <property type="evidence" value="ECO:0007669"/>
    <property type="project" value="InterPro"/>
</dbReference>
<comment type="similarity">
    <text evidence="3">Belongs to the complement C6/C7/C8/C9 family.</text>
</comment>
<proteinExistence type="inferred from homology"/>
<dbReference type="InterPro" id="IPR020864">
    <property type="entry name" value="MACPF"/>
</dbReference>
<dbReference type="eggNOG" id="ENOG502RQWS">
    <property type="taxonomic scope" value="Eukaryota"/>
</dbReference>
<evidence type="ECO:0000256" key="1">
    <source>
        <dbReference type="ARBA" id="ARBA00004370"/>
    </source>
</evidence>
<sequence>MLSIPTNAAEETTVKKRNCSQWDSVSLRRFSWVAGEQRLLARSPVLKAALPPAAAQKFWVTHKSPLTRHFTRALRDLPEDYTRSSRLEYRQLINTYGTHCVSQLQLGGRVQDVTAVRVCEAALDWVTADEVKDCLSLEAPVSIGAGKGRAQAAFSQCEEQKKKQNFKQSFHKTYSEHHTEVSDRHSHSDLMFSEGQNGKRSAHDFYCCVCPGDGSINTMRCSWGQGQGKLAVTVEWASSLWGDCSSPTDAYVKGLLPGPGASEGNRVERQQPSLGHSPRPGAPMGGGDQPAPPPAQQLGAAVGHGHDGVRGVRGAGRVRRLPLAAVDWRVRVSCQRKLSSSVQQSAMGMMKSAASVVRNDWKVGLKVSMVPMVNVQVGLAGSRSKLAEFVTQKSRKDKYAFIRHEVSCQYYGFGISGKPPLTGHFVLAVKNLPSLYNKASQLEYHHLIHTYGTHYVTQASLGGRVRDVTAVQVCQAALDGLTVNEIKDCLSMEVAVNTGVGSDQSSFNSCKENKRVKFQQSFHKTYRERYVEEEGGQNTDDLFFSKNYVGVFSDWVKTLKSLPGLLTYSLRPIHTLLGQDDPKQEALRQAVSEYIRERALWMDCTKSCPAGTRRSVLDPCSCVCPGNSSTNTMCCSRERGLARLTVTVDYSRERGLARLTVTVERASDLRGDTLTATDAYVKIFFDRRESRTVTIWNRKSPVWTSHMDFGSVRVTDASQLRVEVGDEDNGWDDDLLGACNIPLKSGGPHHRECYLKRGHLRFHYSLPCGPNLRGQRCSEYVPQPPQHSIAKGKGPFW</sequence>
<dbReference type="EMBL" id="KB482299">
    <property type="protein sequence ID" value="EMP41817.1"/>
    <property type="molecule type" value="Genomic_DNA"/>
</dbReference>
<evidence type="ECO:0000256" key="2">
    <source>
        <dbReference type="ARBA" id="ARBA00004613"/>
    </source>
</evidence>
<keyword evidence="7" id="KW-0472">Membrane</keyword>
<reference evidence="13" key="1">
    <citation type="journal article" date="2013" name="Nat. Genet.">
        <title>The draft genomes of soft-shell turtle and green sea turtle yield insights into the development and evolution of the turtle-specific body plan.</title>
        <authorList>
            <person name="Wang Z."/>
            <person name="Pascual-Anaya J."/>
            <person name="Zadissa A."/>
            <person name="Li W."/>
            <person name="Niimura Y."/>
            <person name="Huang Z."/>
            <person name="Li C."/>
            <person name="White S."/>
            <person name="Xiong Z."/>
            <person name="Fang D."/>
            <person name="Wang B."/>
            <person name="Ming Y."/>
            <person name="Chen Y."/>
            <person name="Zheng Y."/>
            <person name="Kuraku S."/>
            <person name="Pignatelli M."/>
            <person name="Herrero J."/>
            <person name="Beal K."/>
            <person name="Nozawa M."/>
            <person name="Li Q."/>
            <person name="Wang J."/>
            <person name="Zhang H."/>
            <person name="Yu L."/>
            <person name="Shigenobu S."/>
            <person name="Wang J."/>
            <person name="Liu J."/>
            <person name="Flicek P."/>
            <person name="Searle S."/>
            <person name="Wang J."/>
            <person name="Kuratani S."/>
            <person name="Yin Y."/>
            <person name="Aken B."/>
            <person name="Zhang G."/>
            <person name="Irie N."/>
        </authorList>
    </citation>
    <scope>NUCLEOTIDE SEQUENCE [LARGE SCALE GENOMIC DNA]</scope>
</reference>
<keyword evidence="4" id="KW-0964">Secreted</keyword>
<evidence type="ECO:0000256" key="6">
    <source>
        <dbReference type="ARBA" id="ARBA00022852"/>
    </source>
</evidence>
<dbReference type="SMART" id="SM00457">
    <property type="entry name" value="MACPF"/>
    <property type="match status" value="1"/>
</dbReference>
<dbReference type="PANTHER" id="PTHR46096:SF3">
    <property type="entry name" value="PERFORIN-1"/>
    <property type="match status" value="1"/>
</dbReference>
<dbReference type="GO" id="GO:0051607">
    <property type="term" value="P:defense response to virus"/>
    <property type="evidence" value="ECO:0007669"/>
    <property type="project" value="TreeGrafter"/>
</dbReference>
<evidence type="ECO:0000313" key="13">
    <source>
        <dbReference type="Proteomes" id="UP000031443"/>
    </source>
</evidence>
<dbReference type="Pfam" id="PF01823">
    <property type="entry name" value="MACPF"/>
    <property type="match status" value="2"/>
</dbReference>
<keyword evidence="8" id="KW-1015">Disulfide bond</keyword>
<dbReference type="PROSITE" id="PS00279">
    <property type="entry name" value="MACPF_1"/>
    <property type="match status" value="1"/>
</dbReference>
<gene>
    <name evidence="12" type="ORF">UY3_00927</name>
</gene>
<accession>M7CL17</accession>
<evidence type="ECO:0000256" key="5">
    <source>
        <dbReference type="ARBA" id="ARBA00022729"/>
    </source>
</evidence>
<name>M7CL17_CHEMY</name>
<dbReference type="Pfam" id="PF00168">
    <property type="entry name" value="C2"/>
    <property type="match status" value="1"/>
</dbReference>
<evidence type="ECO:0000256" key="3">
    <source>
        <dbReference type="ARBA" id="ARBA00009214"/>
    </source>
</evidence>
<evidence type="ECO:0000313" key="12">
    <source>
        <dbReference type="EMBL" id="EMP41817.1"/>
    </source>
</evidence>
<dbReference type="InterPro" id="IPR052784">
    <property type="entry name" value="Perforin-1_pore-forming"/>
</dbReference>
<dbReference type="SMART" id="SM00239">
    <property type="entry name" value="C2"/>
    <property type="match status" value="1"/>
</dbReference>
<dbReference type="SUPFAM" id="SSF49562">
    <property type="entry name" value="C2 domain (Calcium/lipid-binding domain, CaLB)"/>
    <property type="match status" value="1"/>
</dbReference>
<dbReference type="AlphaFoldDB" id="M7CL17"/>
<dbReference type="GO" id="GO:0022829">
    <property type="term" value="F:wide pore channel activity"/>
    <property type="evidence" value="ECO:0007669"/>
    <property type="project" value="TreeGrafter"/>
</dbReference>
<dbReference type="InterPro" id="IPR020863">
    <property type="entry name" value="MACPF_CS"/>
</dbReference>
<evidence type="ECO:0000256" key="8">
    <source>
        <dbReference type="ARBA" id="ARBA00023157"/>
    </source>
</evidence>
<evidence type="ECO:0000256" key="4">
    <source>
        <dbReference type="ARBA" id="ARBA00022525"/>
    </source>
</evidence>
<keyword evidence="5" id="KW-0732">Signal</keyword>
<keyword evidence="13" id="KW-1185">Reference proteome</keyword>
<evidence type="ECO:0000256" key="7">
    <source>
        <dbReference type="ARBA" id="ARBA00023136"/>
    </source>
</evidence>
<keyword evidence="6" id="KW-0204">Cytolysis</keyword>
<feature type="region of interest" description="Disordered" evidence="9">
    <location>
        <begin position="255"/>
        <end position="313"/>
    </location>
</feature>
<dbReference type="InterPro" id="IPR035892">
    <property type="entry name" value="C2_domain_sf"/>
</dbReference>
<feature type="domain" description="MACPF" evidence="11">
    <location>
        <begin position="265"/>
        <end position="602"/>
    </location>
</feature>
<dbReference type="GO" id="GO:0001771">
    <property type="term" value="P:immunological synapse formation"/>
    <property type="evidence" value="ECO:0007669"/>
    <property type="project" value="TreeGrafter"/>
</dbReference>
<dbReference type="STRING" id="8469.M7CL17"/>
<dbReference type="InterPro" id="IPR001862">
    <property type="entry name" value="MAC_perforin"/>
</dbReference>
<comment type="subcellular location">
    <subcellularLocation>
        <location evidence="1">Membrane</location>
    </subcellularLocation>
    <subcellularLocation>
        <location evidence="2">Secreted</location>
    </subcellularLocation>
</comment>
<dbReference type="GO" id="GO:0005576">
    <property type="term" value="C:extracellular region"/>
    <property type="evidence" value="ECO:0007669"/>
    <property type="project" value="UniProtKB-SubCell"/>
</dbReference>
<dbReference type="GO" id="GO:0031640">
    <property type="term" value="P:killing of cells of another organism"/>
    <property type="evidence" value="ECO:0007669"/>
    <property type="project" value="UniProtKB-KW"/>
</dbReference>
<dbReference type="Gene3D" id="2.60.40.150">
    <property type="entry name" value="C2 domain"/>
    <property type="match status" value="1"/>
</dbReference>
<organism evidence="12 13">
    <name type="scientific">Chelonia mydas</name>
    <name type="common">Green sea-turtle</name>
    <name type="synonym">Chelonia agassizi</name>
    <dbReference type="NCBI Taxonomy" id="8469"/>
    <lineage>
        <taxon>Eukaryota</taxon>
        <taxon>Metazoa</taxon>
        <taxon>Chordata</taxon>
        <taxon>Craniata</taxon>
        <taxon>Vertebrata</taxon>
        <taxon>Euteleostomi</taxon>
        <taxon>Archelosauria</taxon>
        <taxon>Testudinata</taxon>
        <taxon>Testudines</taxon>
        <taxon>Cryptodira</taxon>
        <taxon>Durocryptodira</taxon>
        <taxon>Americhelydia</taxon>
        <taxon>Chelonioidea</taxon>
        <taxon>Cheloniidae</taxon>
        <taxon>Chelonia</taxon>
    </lineage>
</organism>
<dbReference type="PRINTS" id="PR00764">
    <property type="entry name" value="COMPLEMENTC9"/>
</dbReference>
<dbReference type="GO" id="GO:0001913">
    <property type="term" value="P:T cell mediated cytotoxicity"/>
    <property type="evidence" value="ECO:0007669"/>
    <property type="project" value="TreeGrafter"/>
</dbReference>
<evidence type="ECO:0000256" key="9">
    <source>
        <dbReference type="SAM" id="MobiDB-lite"/>
    </source>
</evidence>
<evidence type="ECO:0000259" key="11">
    <source>
        <dbReference type="PROSITE" id="PS51412"/>
    </source>
</evidence>
<evidence type="ECO:0000259" key="10">
    <source>
        <dbReference type="PROSITE" id="PS50004"/>
    </source>
</evidence>
<feature type="domain" description="C2" evidence="10">
    <location>
        <begin position="640"/>
        <end position="757"/>
    </location>
</feature>
<protein>
    <submittedName>
        <fullName evidence="12">Perforin-1</fullName>
    </submittedName>
</protein>
<dbReference type="PROSITE" id="PS51412">
    <property type="entry name" value="MACPF_2"/>
    <property type="match status" value="1"/>
</dbReference>
<dbReference type="PROSITE" id="PS50004">
    <property type="entry name" value="C2"/>
    <property type="match status" value="1"/>
</dbReference>
<dbReference type="PANTHER" id="PTHR46096">
    <property type="entry name" value="PERFORIN-1"/>
    <property type="match status" value="1"/>
</dbReference>
<dbReference type="InterPro" id="IPR000008">
    <property type="entry name" value="C2_dom"/>
</dbReference>